<accession>A0A842ICC1</accession>
<dbReference type="Proteomes" id="UP000555411">
    <property type="component" value="Unassembled WGS sequence"/>
</dbReference>
<keyword evidence="3" id="KW-1185">Reference proteome</keyword>
<name>A0A842ICC1_9RHOB</name>
<organism evidence="2 3">
    <name type="scientific">Paragemmobacter straminiformis</name>
    <dbReference type="NCBI Taxonomy" id="2045119"/>
    <lineage>
        <taxon>Bacteria</taxon>
        <taxon>Pseudomonadati</taxon>
        <taxon>Pseudomonadota</taxon>
        <taxon>Alphaproteobacteria</taxon>
        <taxon>Rhodobacterales</taxon>
        <taxon>Paracoccaceae</taxon>
        <taxon>Paragemmobacter</taxon>
    </lineage>
</organism>
<protein>
    <submittedName>
        <fullName evidence="2">Uncharacterized protein</fullName>
    </submittedName>
</protein>
<dbReference type="EMBL" id="JACLQD010000010">
    <property type="protein sequence ID" value="MBC2837672.1"/>
    <property type="molecule type" value="Genomic_DNA"/>
</dbReference>
<evidence type="ECO:0000313" key="3">
    <source>
        <dbReference type="Proteomes" id="UP000555411"/>
    </source>
</evidence>
<evidence type="ECO:0000256" key="1">
    <source>
        <dbReference type="SAM" id="MobiDB-lite"/>
    </source>
</evidence>
<gene>
    <name evidence="2" type="ORF">H7F16_19325</name>
</gene>
<proteinExistence type="predicted"/>
<feature type="region of interest" description="Disordered" evidence="1">
    <location>
        <begin position="1"/>
        <end position="56"/>
    </location>
</feature>
<dbReference type="AlphaFoldDB" id="A0A842ICC1"/>
<sequence>MGISTPKPKFDLAAFLSEKASPQSRRRPTWKRQAPAPEVEADDSAEAAPETPKTDD</sequence>
<comment type="caution">
    <text evidence="2">The sequence shown here is derived from an EMBL/GenBank/DDBJ whole genome shotgun (WGS) entry which is preliminary data.</text>
</comment>
<evidence type="ECO:0000313" key="2">
    <source>
        <dbReference type="EMBL" id="MBC2837672.1"/>
    </source>
</evidence>
<reference evidence="2 3" key="1">
    <citation type="journal article" date="2017" name="Int. J. Syst. Evol. Microbiol.">
        <title>Gemmobacter straminiformis sp. nov., isolated from an artificial fountain.</title>
        <authorList>
            <person name="Kang J.Y."/>
            <person name="Kim M.J."/>
            <person name="Chun J."/>
            <person name="Son K.P."/>
            <person name="Jahng K.Y."/>
        </authorList>
    </citation>
    <scope>NUCLEOTIDE SEQUENCE [LARGE SCALE GENOMIC DNA]</scope>
    <source>
        <strain evidence="2 3">CAM-8</strain>
    </source>
</reference>
<dbReference type="RefSeq" id="WP_185799286.1">
    <property type="nucleotide sequence ID" value="NZ_JACLQD010000010.1"/>
</dbReference>